<feature type="compositionally biased region" description="Low complexity" evidence="2">
    <location>
        <begin position="102"/>
        <end position="116"/>
    </location>
</feature>
<dbReference type="HOGENOM" id="CLU_1610045_0_0_12"/>
<dbReference type="Proteomes" id="UP000009223">
    <property type="component" value="Chromosome"/>
</dbReference>
<evidence type="ECO:0000313" key="5">
    <source>
        <dbReference type="Proteomes" id="UP000009223"/>
    </source>
</evidence>
<keyword evidence="5" id="KW-1185">Reference proteome</keyword>
<dbReference type="OrthoDB" id="9798100at2"/>
<proteinExistence type="predicted"/>
<dbReference type="KEGG" id="tpi:TREPR_3763"/>
<feature type="compositionally biased region" description="Basic residues" evidence="2">
    <location>
        <begin position="117"/>
        <end position="137"/>
    </location>
</feature>
<dbReference type="InterPro" id="IPR001387">
    <property type="entry name" value="Cro/C1-type_HTH"/>
</dbReference>
<feature type="domain" description="HTH cro/C1-type" evidence="3">
    <location>
        <begin position="12"/>
        <end position="66"/>
    </location>
</feature>
<keyword evidence="1" id="KW-0238">DNA-binding</keyword>
<dbReference type="AlphaFoldDB" id="F5YPS7"/>
<protein>
    <submittedName>
        <fullName evidence="4">Putative addiction module antidote protein, HigA family</fullName>
    </submittedName>
</protein>
<dbReference type="SUPFAM" id="SSF47413">
    <property type="entry name" value="lambda repressor-like DNA-binding domains"/>
    <property type="match status" value="1"/>
</dbReference>
<feature type="region of interest" description="Disordered" evidence="2">
    <location>
        <begin position="96"/>
        <end position="148"/>
    </location>
</feature>
<evidence type="ECO:0000256" key="1">
    <source>
        <dbReference type="ARBA" id="ARBA00023125"/>
    </source>
</evidence>
<dbReference type="PANTHER" id="PTHR36924">
    <property type="entry name" value="ANTITOXIN HIGA-1"/>
    <property type="match status" value="1"/>
</dbReference>
<accession>F5YPS7</accession>
<dbReference type="RefSeq" id="WP_015706570.1">
    <property type="nucleotide sequence ID" value="NC_015578.1"/>
</dbReference>
<dbReference type="Gene3D" id="1.10.260.40">
    <property type="entry name" value="lambda repressor-like DNA-binding domains"/>
    <property type="match status" value="1"/>
</dbReference>
<dbReference type="PROSITE" id="PS50943">
    <property type="entry name" value="HTH_CROC1"/>
    <property type="match status" value="1"/>
</dbReference>
<dbReference type="EMBL" id="CP001843">
    <property type="protein sequence ID" value="AEF86201.1"/>
    <property type="molecule type" value="Genomic_DNA"/>
</dbReference>
<name>F5YPS7_TREPZ</name>
<reference evidence="5" key="1">
    <citation type="submission" date="2009-12" db="EMBL/GenBank/DDBJ databases">
        <title>Complete sequence of Treponema primitia strain ZAS-2.</title>
        <authorList>
            <person name="Tetu S.G."/>
            <person name="Matson E."/>
            <person name="Ren Q."/>
            <person name="Seshadri R."/>
            <person name="Elbourne L."/>
            <person name="Hassan K.A."/>
            <person name="Durkin A."/>
            <person name="Radune D."/>
            <person name="Mohamoud Y."/>
            <person name="Shay R."/>
            <person name="Jin S."/>
            <person name="Zhang X."/>
            <person name="Lucey K."/>
            <person name="Ballor N.R."/>
            <person name="Ottesen E."/>
            <person name="Rosenthal R."/>
            <person name="Allen A."/>
            <person name="Leadbetter J.R."/>
            <person name="Paulsen I.T."/>
        </authorList>
    </citation>
    <scope>NUCLEOTIDE SEQUENCE [LARGE SCALE GENOMIC DNA]</scope>
    <source>
        <strain evidence="5">ATCC BAA-887 / DSM 12427 / ZAS-2</strain>
    </source>
</reference>
<reference evidence="4 5" key="2">
    <citation type="journal article" date="2011" name="ISME J.">
        <title>RNA-seq reveals cooperative metabolic interactions between two termite-gut spirochete species in co-culture.</title>
        <authorList>
            <person name="Rosenthal A.Z."/>
            <person name="Matson E.G."/>
            <person name="Eldar A."/>
            <person name="Leadbetter J.R."/>
        </authorList>
    </citation>
    <scope>NUCLEOTIDE SEQUENCE [LARGE SCALE GENOMIC DNA]</scope>
    <source>
        <strain evidence="5">ATCC BAA-887 / DSM 12427 / ZAS-2</strain>
    </source>
</reference>
<dbReference type="NCBIfam" id="TIGR02607">
    <property type="entry name" value="antidote_HigA"/>
    <property type="match status" value="1"/>
</dbReference>
<dbReference type="GO" id="GO:0003677">
    <property type="term" value="F:DNA binding"/>
    <property type="evidence" value="ECO:0007669"/>
    <property type="project" value="UniProtKB-KW"/>
</dbReference>
<dbReference type="InterPro" id="IPR013430">
    <property type="entry name" value="Toxin_antidote_HigA"/>
</dbReference>
<organism evidence="4 5">
    <name type="scientific">Treponema primitia (strain ATCC BAA-887 / DSM 12427 / ZAS-2)</name>
    <dbReference type="NCBI Taxonomy" id="545694"/>
    <lineage>
        <taxon>Bacteria</taxon>
        <taxon>Pseudomonadati</taxon>
        <taxon>Spirochaetota</taxon>
        <taxon>Spirochaetia</taxon>
        <taxon>Spirochaetales</taxon>
        <taxon>Treponemataceae</taxon>
        <taxon>Treponema</taxon>
    </lineage>
</organism>
<evidence type="ECO:0000313" key="4">
    <source>
        <dbReference type="EMBL" id="AEF86201.1"/>
    </source>
</evidence>
<dbReference type="SMART" id="SM00530">
    <property type="entry name" value="HTH_XRE"/>
    <property type="match status" value="1"/>
</dbReference>
<dbReference type="CDD" id="cd00093">
    <property type="entry name" value="HTH_XRE"/>
    <property type="match status" value="1"/>
</dbReference>
<evidence type="ECO:0000259" key="3">
    <source>
        <dbReference type="PROSITE" id="PS50943"/>
    </source>
</evidence>
<dbReference type="InterPro" id="IPR010982">
    <property type="entry name" value="Lambda_DNA-bd_dom_sf"/>
</dbReference>
<dbReference type="PANTHER" id="PTHR36924:SF1">
    <property type="entry name" value="ANTITOXIN HIGA-1"/>
    <property type="match status" value="1"/>
</dbReference>
<evidence type="ECO:0000256" key="2">
    <source>
        <dbReference type="SAM" id="MobiDB-lite"/>
    </source>
</evidence>
<sequence>MPKLAQTPGTVLKSLLDEYQLSTAKLAQAIGLSNSAVYQIAIGKTRVSAPVALRLAKYFGQTPAYWLELQTKTDLAEAAGDKKLSSDIKAISKAKKPKAPKVVKASKPAKGAGAKKAPAKKAAGKATVRKVSAKKAVRKAEKAPAPRKPAVILIKKSAPTSEITN</sequence>
<gene>
    <name evidence="4" type="ordered locus">TREPR_3763</name>
</gene>
<dbReference type="Pfam" id="PF01381">
    <property type="entry name" value="HTH_3"/>
    <property type="match status" value="1"/>
</dbReference>
<dbReference type="eggNOG" id="COG3093">
    <property type="taxonomic scope" value="Bacteria"/>
</dbReference>
<dbReference type="STRING" id="545694.TREPR_3763"/>